<sequence length="39" mass="4419">MDIKIIAFICLAALALELLRVYRSSTDRRRGQRETGPQG</sequence>
<proteinExistence type="predicted"/>
<evidence type="ECO:0000313" key="3">
    <source>
        <dbReference type="Proteomes" id="UP000198309"/>
    </source>
</evidence>
<dbReference type="EMBL" id="FZPC01000009">
    <property type="protein sequence ID" value="SNS87563.1"/>
    <property type="molecule type" value="Genomic_DNA"/>
</dbReference>
<evidence type="ECO:0000313" key="2">
    <source>
        <dbReference type="EMBL" id="SNS87563.1"/>
    </source>
</evidence>
<accession>A0A239I3A7</accession>
<keyword evidence="3" id="KW-1185">Reference proteome</keyword>
<reference evidence="1 4" key="1">
    <citation type="submission" date="2016-10" db="EMBL/GenBank/DDBJ databases">
        <authorList>
            <person name="de Groot N.N."/>
        </authorList>
    </citation>
    <scope>NUCLEOTIDE SEQUENCE [LARGE SCALE GENOMIC DNA]</scope>
    <source>
        <strain evidence="1 4">CCM 7361</strain>
    </source>
</reference>
<dbReference type="AlphaFoldDB" id="A0A239I3A7"/>
<organism evidence="1 4">
    <name type="scientific">Pseudomonas delhiensis</name>
    <dbReference type="NCBI Taxonomy" id="366289"/>
    <lineage>
        <taxon>Bacteria</taxon>
        <taxon>Pseudomonadati</taxon>
        <taxon>Pseudomonadota</taxon>
        <taxon>Gammaproteobacteria</taxon>
        <taxon>Pseudomonadales</taxon>
        <taxon>Pseudomonadaceae</taxon>
        <taxon>Pseudomonas</taxon>
    </lineage>
</organism>
<dbReference type="Proteomes" id="UP000199693">
    <property type="component" value="Unassembled WGS sequence"/>
</dbReference>
<name>A0A239I3A7_9PSED</name>
<dbReference type="EMBL" id="FNEC01000019">
    <property type="protein sequence ID" value="SDJ60861.1"/>
    <property type="molecule type" value="Genomic_DNA"/>
</dbReference>
<evidence type="ECO:0000313" key="1">
    <source>
        <dbReference type="EMBL" id="SDJ60861.1"/>
    </source>
</evidence>
<dbReference type="Proteomes" id="UP000198309">
    <property type="component" value="Unassembled WGS sequence"/>
</dbReference>
<reference evidence="2 3" key="2">
    <citation type="submission" date="2017-06" db="EMBL/GenBank/DDBJ databases">
        <authorList>
            <person name="Varghese N."/>
            <person name="Submissions S."/>
        </authorList>
    </citation>
    <scope>NUCLEOTIDE SEQUENCE [LARGE SCALE GENOMIC DNA]</scope>
    <source>
        <strain evidence="2 3">RLD-1</strain>
    </source>
</reference>
<gene>
    <name evidence="1" type="ORF">SAMN05216189_1019118</name>
    <name evidence="2" type="ORF">SAMN06295949_1091</name>
</gene>
<protein>
    <submittedName>
        <fullName evidence="1">Uncharacterized protein</fullName>
    </submittedName>
</protein>
<evidence type="ECO:0000313" key="4">
    <source>
        <dbReference type="Proteomes" id="UP000199693"/>
    </source>
</evidence>